<dbReference type="InterPro" id="IPR011706">
    <property type="entry name" value="Cu-oxidase_C"/>
</dbReference>
<keyword evidence="5" id="KW-0186">Copper</keyword>
<protein>
    <submittedName>
        <fullName evidence="12">Uncharacterized protein</fullName>
    </submittedName>
</protein>
<dbReference type="InterPro" id="IPR033138">
    <property type="entry name" value="Cu_oxidase_CS"/>
</dbReference>
<dbReference type="InterPro" id="IPR044130">
    <property type="entry name" value="CuRO_2_Fet3-like"/>
</dbReference>
<keyword evidence="13" id="KW-1185">Reference proteome</keyword>
<keyword evidence="2" id="KW-0479">Metal-binding</keyword>
<dbReference type="Gene3D" id="2.60.40.420">
    <property type="entry name" value="Cupredoxins - blue copper proteins"/>
    <property type="match status" value="3"/>
</dbReference>
<dbReference type="CDD" id="cd13877">
    <property type="entry name" value="CuRO_2_Fet3p_like"/>
    <property type="match status" value="1"/>
</dbReference>
<feature type="domain" description="Plastocyanin-like" evidence="9">
    <location>
        <begin position="164"/>
        <end position="328"/>
    </location>
</feature>
<evidence type="ECO:0000259" key="9">
    <source>
        <dbReference type="Pfam" id="PF00394"/>
    </source>
</evidence>
<evidence type="ECO:0000256" key="2">
    <source>
        <dbReference type="ARBA" id="ARBA00022723"/>
    </source>
</evidence>
<dbReference type="Pfam" id="PF00394">
    <property type="entry name" value="Cu-oxidase"/>
    <property type="match status" value="1"/>
</dbReference>
<feature type="domain" description="Plastocyanin-like" evidence="11">
    <location>
        <begin position="41"/>
        <end position="154"/>
    </location>
</feature>
<keyword evidence="4" id="KW-0560">Oxidoreductase</keyword>
<feature type="domain" description="Plastocyanin-like" evidence="10">
    <location>
        <begin position="392"/>
        <end position="528"/>
    </location>
</feature>
<comment type="similarity">
    <text evidence="1">Belongs to the multicopper oxidase family.</text>
</comment>
<accession>A0ABN7JAG7</accession>
<dbReference type="CDD" id="cd13899">
    <property type="entry name" value="CuRO_3_Fet3p"/>
    <property type="match status" value="1"/>
</dbReference>
<evidence type="ECO:0000256" key="3">
    <source>
        <dbReference type="ARBA" id="ARBA00022729"/>
    </source>
</evidence>
<feature type="region of interest" description="Disordered" evidence="7">
    <location>
        <begin position="606"/>
        <end position="639"/>
    </location>
</feature>
<dbReference type="Pfam" id="PF07732">
    <property type="entry name" value="Cu-oxidase_3"/>
    <property type="match status" value="1"/>
</dbReference>
<evidence type="ECO:0000256" key="7">
    <source>
        <dbReference type="SAM" id="MobiDB-lite"/>
    </source>
</evidence>
<dbReference type="InterPro" id="IPR045087">
    <property type="entry name" value="Cu-oxidase_fam"/>
</dbReference>
<feature type="compositionally biased region" description="Acidic residues" evidence="7">
    <location>
        <begin position="609"/>
        <end position="623"/>
    </location>
</feature>
<reference evidence="12" key="1">
    <citation type="submission" date="2020-10" db="EMBL/GenBank/DDBJ databases">
        <authorList>
            <person name="Sedaghatjoo S."/>
        </authorList>
    </citation>
    <scope>NUCLEOTIDE SEQUENCE</scope>
    <source>
        <strain evidence="12">AZH3</strain>
    </source>
</reference>
<evidence type="ECO:0000313" key="13">
    <source>
        <dbReference type="Proteomes" id="UP000836402"/>
    </source>
</evidence>
<feature type="signal peptide" evidence="8">
    <location>
        <begin position="1"/>
        <end position="26"/>
    </location>
</feature>
<dbReference type="PANTHER" id="PTHR11709:SF361">
    <property type="entry name" value="IRON TRANSPORT MULTICOPPER OXIDASE FET3"/>
    <property type="match status" value="1"/>
</dbReference>
<dbReference type="PROSITE" id="PS00080">
    <property type="entry name" value="MULTICOPPER_OXIDASE2"/>
    <property type="match status" value="1"/>
</dbReference>
<dbReference type="InterPro" id="IPR002355">
    <property type="entry name" value="Cu_oxidase_Cu_BS"/>
</dbReference>
<dbReference type="InterPro" id="IPR001117">
    <property type="entry name" value="Cu-oxidase_2nd"/>
</dbReference>
<dbReference type="Pfam" id="PF07731">
    <property type="entry name" value="Cu-oxidase_2"/>
    <property type="match status" value="1"/>
</dbReference>
<sequence>MPFSCKIATVAVAMVASLVALPAVHAANVNLDWNVSWVPDVNPDGLQPRRAIGVGGQWPPPVINVNSTDVLSIKVTNQLGDGSGTALHSHGMFFNQVSSSKNGFAITLTITYEPLNSPTSPADRQKQWGTYWTHGHHMGQYVDGFRTPSIIHRSDAPEAHVYDDDYTIALADWYHTEHDDLLKNEFLNERNPTGAEPVPKSALVYVAHTSAALGSNAPILPGFNENVTIPFVPGKTYRIRVINMAALAMFHLWIEGHEMRIIEVDGTDTEELPVSALTISVAQRYSVLVTARNDTGSAMKNWLLHANMDPDMFDVVPDELALNVTSTIGYEGADGMGSDRPYLDEYMYFDDTKLVPVEVEGMAAPDTEFDLNVSFDTYQNGQNYASFNNITYVPPQTPALLSATSMSSLASNPSIYGPSSGAHVLSHMSMVQVTIYNWDAGTHPFHLHGHKFQLVHKSMDVTSDDPEVNPPFEEGQTNPVRRDTVTIHSTGSATIRFRADNPGAWMFHCHIDWHLSSGLVAIFVESPPQIQSTLRIPTTIADQCQQWGIASTGNAGGRNSTSDFGSLRRAQTYLVTGWTGKAVGAFVGCILTALVGLGTLAMYAYSGPADDEEEEEEEEGGREEDERISGEAGHTPDEK</sequence>
<dbReference type="InterPro" id="IPR011707">
    <property type="entry name" value="Cu-oxidase-like_N"/>
</dbReference>
<organism evidence="12 13">
    <name type="scientific">Tilletia caries</name>
    <name type="common">wheat bunt fungus</name>
    <dbReference type="NCBI Taxonomy" id="13290"/>
    <lineage>
        <taxon>Eukaryota</taxon>
        <taxon>Fungi</taxon>
        <taxon>Dikarya</taxon>
        <taxon>Basidiomycota</taxon>
        <taxon>Ustilaginomycotina</taxon>
        <taxon>Exobasidiomycetes</taxon>
        <taxon>Tilletiales</taxon>
        <taxon>Tilletiaceae</taxon>
        <taxon>Tilletia</taxon>
    </lineage>
</organism>
<dbReference type="Proteomes" id="UP000836402">
    <property type="component" value="Unassembled WGS sequence"/>
</dbReference>
<gene>
    <name evidence="12" type="ORF">JKIAZH3_G1042</name>
</gene>
<dbReference type="PROSITE" id="PS00079">
    <property type="entry name" value="MULTICOPPER_OXIDASE1"/>
    <property type="match status" value="1"/>
</dbReference>
<evidence type="ECO:0000256" key="8">
    <source>
        <dbReference type="SAM" id="SignalP"/>
    </source>
</evidence>
<evidence type="ECO:0000256" key="5">
    <source>
        <dbReference type="ARBA" id="ARBA00023008"/>
    </source>
</evidence>
<evidence type="ECO:0000256" key="1">
    <source>
        <dbReference type="ARBA" id="ARBA00010609"/>
    </source>
</evidence>
<evidence type="ECO:0000259" key="11">
    <source>
        <dbReference type="Pfam" id="PF07732"/>
    </source>
</evidence>
<feature type="chain" id="PRO_5045630028" evidence="8">
    <location>
        <begin position="27"/>
        <end position="639"/>
    </location>
</feature>
<dbReference type="SUPFAM" id="SSF49503">
    <property type="entry name" value="Cupredoxins"/>
    <property type="match status" value="3"/>
</dbReference>
<keyword evidence="3 8" id="KW-0732">Signal</keyword>
<dbReference type="PANTHER" id="PTHR11709">
    <property type="entry name" value="MULTI-COPPER OXIDASE"/>
    <property type="match status" value="1"/>
</dbReference>
<evidence type="ECO:0000259" key="10">
    <source>
        <dbReference type="Pfam" id="PF07731"/>
    </source>
</evidence>
<proteinExistence type="inferred from homology"/>
<keyword evidence="6" id="KW-0325">Glycoprotein</keyword>
<evidence type="ECO:0000256" key="4">
    <source>
        <dbReference type="ARBA" id="ARBA00023002"/>
    </source>
</evidence>
<evidence type="ECO:0000256" key="6">
    <source>
        <dbReference type="ARBA" id="ARBA00023180"/>
    </source>
</evidence>
<comment type="caution">
    <text evidence="12">The sequence shown here is derived from an EMBL/GenBank/DDBJ whole genome shotgun (WGS) entry which is preliminary data.</text>
</comment>
<dbReference type="EMBL" id="CAJHJG010006341">
    <property type="protein sequence ID" value="CAD6956353.1"/>
    <property type="molecule type" value="Genomic_DNA"/>
</dbReference>
<name>A0ABN7JAG7_9BASI</name>
<feature type="compositionally biased region" description="Basic and acidic residues" evidence="7">
    <location>
        <begin position="624"/>
        <end position="639"/>
    </location>
</feature>
<dbReference type="InterPro" id="IPR008972">
    <property type="entry name" value="Cupredoxin"/>
</dbReference>
<evidence type="ECO:0000313" key="12">
    <source>
        <dbReference type="EMBL" id="CAD6956353.1"/>
    </source>
</evidence>